<proteinExistence type="inferred from homology"/>
<dbReference type="Gene3D" id="1.10.340.30">
    <property type="entry name" value="Hypothetical protein, domain 2"/>
    <property type="match status" value="1"/>
</dbReference>
<dbReference type="GO" id="GO:0006284">
    <property type="term" value="P:base-excision repair"/>
    <property type="evidence" value="ECO:0007669"/>
    <property type="project" value="InterPro"/>
</dbReference>
<dbReference type="Pfam" id="PF03352">
    <property type="entry name" value="Adenine_glyco"/>
    <property type="match status" value="1"/>
</dbReference>
<dbReference type="GO" id="GO:0032259">
    <property type="term" value="P:methylation"/>
    <property type="evidence" value="ECO:0007669"/>
    <property type="project" value="InterPro"/>
</dbReference>
<feature type="binding site" evidence="1">
    <location>
        <position position="632"/>
    </location>
    <ligand>
        <name>Zn(2+)</name>
        <dbReference type="ChEBI" id="CHEBI:29105"/>
    </ligand>
</feature>
<evidence type="ECO:0000313" key="5">
    <source>
        <dbReference type="Proteomes" id="UP000026962"/>
    </source>
</evidence>
<dbReference type="GO" id="GO:0003676">
    <property type="term" value="F:nucleic acid binding"/>
    <property type="evidence" value="ECO:0007669"/>
    <property type="project" value="InterPro"/>
</dbReference>
<keyword evidence="5" id="KW-1185">Reference proteome</keyword>
<dbReference type="InterPro" id="IPR011257">
    <property type="entry name" value="DNA_glycosylase"/>
</dbReference>
<feature type="region of interest" description="Disordered" evidence="3">
    <location>
        <begin position="575"/>
        <end position="629"/>
    </location>
</feature>
<dbReference type="GO" id="GO:0008168">
    <property type="term" value="F:methyltransferase activity"/>
    <property type="evidence" value="ECO:0007669"/>
    <property type="project" value="InterPro"/>
</dbReference>
<accession>A0A0E0KA41</accession>
<feature type="binding site" evidence="1">
    <location>
        <position position="647"/>
    </location>
    <ligand>
        <name>Zn(2+)</name>
        <dbReference type="ChEBI" id="CHEBI:29105"/>
    </ligand>
</feature>
<feature type="compositionally biased region" description="Basic and acidic residues" evidence="3">
    <location>
        <begin position="63"/>
        <end position="73"/>
    </location>
</feature>
<dbReference type="AlphaFoldDB" id="A0A0E0KA41"/>
<dbReference type="InterPro" id="IPR007757">
    <property type="entry name" value="MT-A70-like"/>
</dbReference>
<evidence type="ECO:0000256" key="2">
    <source>
        <dbReference type="PROSITE-ProRule" id="PRU00489"/>
    </source>
</evidence>
<dbReference type="Proteomes" id="UP000026962">
    <property type="component" value="Chromosome 3"/>
</dbReference>
<evidence type="ECO:0000313" key="4">
    <source>
        <dbReference type="EnsemblPlants" id="OPUNC03G06950.3"/>
    </source>
</evidence>
<dbReference type="Pfam" id="PF05063">
    <property type="entry name" value="MT-A70"/>
    <property type="match status" value="1"/>
</dbReference>
<feature type="region of interest" description="Disordered" evidence="3">
    <location>
        <begin position="53"/>
        <end position="90"/>
    </location>
</feature>
<keyword evidence="1" id="KW-0862">Zinc</keyword>
<evidence type="ECO:0000256" key="1">
    <source>
        <dbReference type="PIRSR" id="PIRSR605019-1"/>
    </source>
</evidence>
<reference evidence="4" key="1">
    <citation type="submission" date="2015-04" db="UniProtKB">
        <authorList>
            <consortium name="EnsemblPlants"/>
        </authorList>
    </citation>
    <scope>IDENTIFICATION</scope>
</reference>
<dbReference type="PANTHER" id="PTHR31116">
    <property type="entry name" value="OS04G0501200 PROTEIN"/>
    <property type="match status" value="1"/>
</dbReference>
<feature type="binding site" evidence="1">
    <location>
        <position position="810"/>
    </location>
    <ligand>
        <name>Zn(2+)</name>
        <dbReference type="ChEBI" id="CHEBI:29105"/>
    </ligand>
</feature>
<dbReference type="EnsemblPlants" id="OPUNC03G06950.3">
    <property type="protein sequence ID" value="OPUNC03G06950.3"/>
    <property type="gene ID" value="OPUNC03G06950"/>
</dbReference>
<dbReference type="PROSITE" id="PS51143">
    <property type="entry name" value="MT_A70"/>
    <property type="match status" value="1"/>
</dbReference>
<dbReference type="PANTHER" id="PTHR31116:SF25">
    <property type="entry name" value="DNA GLYCOSYLASE SUPERFAMILY PROTEIN"/>
    <property type="match status" value="1"/>
</dbReference>
<dbReference type="STRING" id="4537.A0A0E0KA41"/>
<sequence>MRISESDELRAFDATGIYRLDGSGAAFLDPVRILNTSYRRFRLVPSAYYSRSFGTSRQGGETETERTGEASPERKKRKRKRKPKPRELNELERMAEARHQEARPLLLSAHKSLLNAKDLLEFLPRMIKEDVPVFDMESNLEKNLVELGSSWRAPFCEMTLCFQKSSGEDSEEGICHKTSTPLFNSTISVEENDDAEGEFQDRRYILPRRCCFLMFFHRSIIFVLDLEMFLHDLDDTLKTDLKHVRGLIPDNYNQGYNLIVVDPPWENGCVRQKAFHSSNNSCVRYPTLPNRHFLYLPVHELAHSAGALLVLWITNREKLWKFVEEELFPAWGVKDHTVFYWLKVKPDGSLIGNLDLLHHRPYECLLVGYINLNKEATRGSKFKVLEERRNIYQILNLQGALSFLPESWFLVGPLGEMSHSVIFFSQSSPMVEVERPLPFSLEKCICRMCESSSSISSALRVATLVRNGTRRWSQGTNPFISRRAEAVAPAADRDVQPDAADLADATVNPNDASAPARVFGTSGLSGALQAGAVPAQRLASEMPGLRPESPASPSPELRRVRTSFTGASSRVATTAMGKVVRAKAPAESKAKVEEVEKQRRKGKGDCDGTVSSARRRSPPPSPVSPELGKTRCSWITANSEPLYVAFHDEEWGVPVHDDQKLFELLTLSQALAELTWPTILNKRDEFREMFDGFNYASVSEFTDKKINLLSKSNGTMLLSEQKIRAVVTNAKQMHNVINDFGSFSNYCWSFVKHRPVKSNFRYARQVPIRTPKSEVISKDLMRRGFQCVGPTTIYSFMQVTGIVNDHLSCCFRSQDCRDIRAEPGLIERRLSSPPSSEDSETSREA</sequence>
<dbReference type="GO" id="GO:0008725">
    <property type="term" value="F:DNA-3-methyladenine glycosylase activity"/>
    <property type="evidence" value="ECO:0007669"/>
    <property type="project" value="InterPro"/>
</dbReference>
<dbReference type="PROSITE" id="PS00092">
    <property type="entry name" value="N6_MTASE"/>
    <property type="match status" value="1"/>
</dbReference>
<feature type="compositionally biased region" description="Basic and acidic residues" evidence="3">
    <location>
        <begin position="584"/>
        <end position="597"/>
    </location>
</feature>
<feature type="compositionally biased region" description="Basic residues" evidence="3">
    <location>
        <begin position="74"/>
        <end position="84"/>
    </location>
</feature>
<evidence type="ECO:0000256" key="3">
    <source>
        <dbReference type="SAM" id="MobiDB-lite"/>
    </source>
</evidence>
<dbReference type="InterPro" id="IPR005019">
    <property type="entry name" value="Adenine_glyco"/>
</dbReference>
<dbReference type="Gramene" id="OPUNC03G06950.3">
    <property type="protein sequence ID" value="OPUNC03G06950.3"/>
    <property type="gene ID" value="OPUNC03G06950"/>
</dbReference>
<dbReference type="InterPro" id="IPR002052">
    <property type="entry name" value="DNA_methylase_N6_adenine_CS"/>
</dbReference>
<dbReference type="eggNOG" id="KOG2356">
    <property type="taxonomic scope" value="Eukaryota"/>
</dbReference>
<dbReference type="GO" id="GO:0046872">
    <property type="term" value="F:metal ion binding"/>
    <property type="evidence" value="ECO:0007669"/>
    <property type="project" value="UniProtKB-KW"/>
</dbReference>
<protein>
    <submittedName>
        <fullName evidence="4">Uncharacterized protein</fullName>
    </submittedName>
</protein>
<feature type="binding site" evidence="1">
    <location>
        <position position="806"/>
    </location>
    <ligand>
        <name>Zn(2+)</name>
        <dbReference type="ChEBI" id="CHEBI:29105"/>
    </ligand>
</feature>
<organism evidence="4">
    <name type="scientific">Oryza punctata</name>
    <name type="common">Red rice</name>
    <dbReference type="NCBI Taxonomy" id="4537"/>
    <lineage>
        <taxon>Eukaryota</taxon>
        <taxon>Viridiplantae</taxon>
        <taxon>Streptophyta</taxon>
        <taxon>Embryophyta</taxon>
        <taxon>Tracheophyta</taxon>
        <taxon>Spermatophyta</taxon>
        <taxon>Magnoliopsida</taxon>
        <taxon>Liliopsida</taxon>
        <taxon>Poales</taxon>
        <taxon>Poaceae</taxon>
        <taxon>BOP clade</taxon>
        <taxon>Oryzoideae</taxon>
        <taxon>Oryzeae</taxon>
        <taxon>Oryzinae</taxon>
        <taxon>Oryza</taxon>
    </lineage>
</organism>
<comment type="similarity">
    <text evidence="2">Belongs to the MT-A70-like family.</text>
</comment>
<dbReference type="SUPFAM" id="SSF48150">
    <property type="entry name" value="DNA-glycosylase"/>
    <property type="match status" value="1"/>
</dbReference>
<keyword evidence="1" id="KW-0479">Metal-binding</keyword>
<name>A0A0E0KA41_ORYPU</name>
<dbReference type="OMA" id="HSHWRSA"/>
<feature type="region of interest" description="Disordered" evidence="3">
    <location>
        <begin position="540"/>
        <end position="560"/>
    </location>
</feature>
<reference evidence="4" key="2">
    <citation type="submission" date="2018-05" db="EMBL/GenBank/DDBJ databases">
        <title>OpunRS2 (Oryza punctata Reference Sequence Version 2).</title>
        <authorList>
            <person name="Zhang J."/>
            <person name="Kudrna D."/>
            <person name="Lee S."/>
            <person name="Talag J."/>
            <person name="Welchert J."/>
            <person name="Wing R.A."/>
        </authorList>
    </citation>
    <scope>NUCLEOTIDE SEQUENCE [LARGE SCALE GENOMIC DNA]</scope>
</reference>